<dbReference type="HOGENOM" id="CLU_1641266_0_0_10"/>
<evidence type="ECO:0000313" key="2">
    <source>
        <dbReference type="EMBL" id="AEA44768.1"/>
    </source>
</evidence>
<reference evidence="2 3" key="1">
    <citation type="journal article" date="2011" name="Stand. Genomic Sci.">
        <title>Complete genome sequence of the gliding freshwater bacterium Fluviicola taffensis type strain (RW262).</title>
        <authorList>
            <person name="Woyke T."/>
            <person name="Chertkov O."/>
            <person name="Lapidus A."/>
            <person name="Nolan M."/>
            <person name="Lucas S."/>
            <person name="Del Rio T.G."/>
            <person name="Tice H."/>
            <person name="Cheng J.F."/>
            <person name="Tapia R."/>
            <person name="Han C."/>
            <person name="Goodwin L."/>
            <person name="Pitluck S."/>
            <person name="Liolios K."/>
            <person name="Pagani I."/>
            <person name="Ivanova N."/>
            <person name="Huntemann M."/>
            <person name="Mavromatis K."/>
            <person name="Mikhailova N."/>
            <person name="Pati A."/>
            <person name="Chen A."/>
            <person name="Palaniappan K."/>
            <person name="Land M."/>
            <person name="Hauser L."/>
            <person name="Brambilla E.M."/>
            <person name="Rohde M."/>
            <person name="Mwirichia R."/>
            <person name="Sikorski J."/>
            <person name="Tindall B.J."/>
            <person name="Goker M."/>
            <person name="Bristow J."/>
            <person name="Eisen J.A."/>
            <person name="Markowitz V."/>
            <person name="Hugenholtz P."/>
            <person name="Klenk H.P."/>
            <person name="Kyrpides N.C."/>
        </authorList>
    </citation>
    <scope>NUCLEOTIDE SEQUENCE [LARGE SCALE GENOMIC DNA]</scope>
    <source>
        <strain evidence="3">DSM 16823 / RW262 / RW262</strain>
    </source>
</reference>
<keyword evidence="3" id="KW-1185">Reference proteome</keyword>
<dbReference type="AlphaFoldDB" id="F2IGY7"/>
<name>F2IGY7_FLUTR</name>
<evidence type="ECO:0000256" key="1">
    <source>
        <dbReference type="SAM" id="Phobius"/>
    </source>
</evidence>
<organism evidence="2 3">
    <name type="scientific">Fluviicola taffensis (strain DSM 16823 / NCIMB 13979 / RW262)</name>
    <dbReference type="NCBI Taxonomy" id="755732"/>
    <lineage>
        <taxon>Bacteria</taxon>
        <taxon>Pseudomonadati</taxon>
        <taxon>Bacteroidota</taxon>
        <taxon>Flavobacteriia</taxon>
        <taxon>Flavobacteriales</taxon>
        <taxon>Crocinitomicaceae</taxon>
        <taxon>Fluviicola</taxon>
    </lineage>
</organism>
<keyword evidence="1" id="KW-1133">Transmembrane helix</keyword>
<proteinExistence type="predicted"/>
<feature type="transmembrane region" description="Helical" evidence="1">
    <location>
        <begin position="29"/>
        <end position="46"/>
    </location>
</feature>
<dbReference type="OrthoDB" id="9853851at2"/>
<dbReference type="KEGG" id="fte:Fluta_2788"/>
<dbReference type="RefSeq" id="WP_013687537.1">
    <property type="nucleotide sequence ID" value="NC_015321.1"/>
</dbReference>
<evidence type="ECO:0000313" key="3">
    <source>
        <dbReference type="Proteomes" id="UP000007463"/>
    </source>
</evidence>
<dbReference type="EMBL" id="CP002542">
    <property type="protein sequence ID" value="AEA44768.1"/>
    <property type="molecule type" value="Genomic_DNA"/>
</dbReference>
<feature type="transmembrane region" description="Helical" evidence="1">
    <location>
        <begin position="58"/>
        <end position="78"/>
    </location>
</feature>
<keyword evidence="1" id="KW-0812">Transmembrane</keyword>
<dbReference type="Proteomes" id="UP000007463">
    <property type="component" value="Chromosome"/>
</dbReference>
<sequence length="161" mass="19165">MEPKLSSNPYKQSALQFEFLFMKEAVKKYWFVVYPFFGLLIGKMIYDIIVNPCVSHFIYPLFLVAVMLIARHFFISGFKNNPIFKSKRILMLFEHCIEIKDETGSEGVFFFVDMDKVVSSKKQYHVRLKTKQTFWIPKSCFKTPEDRMEFELLLKEKGKMK</sequence>
<reference evidence="3" key="2">
    <citation type="submission" date="2011-02" db="EMBL/GenBank/DDBJ databases">
        <title>The complete genome of Fluviicola taffensis DSM 16823.</title>
        <authorList>
            <consortium name="US DOE Joint Genome Institute (JGI-PGF)"/>
            <person name="Lucas S."/>
            <person name="Copeland A."/>
            <person name="Lapidus A."/>
            <person name="Bruce D."/>
            <person name="Goodwin L."/>
            <person name="Pitluck S."/>
            <person name="Kyrpides N."/>
            <person name="Mavromatis K."/>
            <person name="Ivanova N."/>
            <person name="Mikhailova N."/>
            <person name="Pagani I."/>
            <person name="Chertkov O."/>
            <person name="Detter J.C."/>
            <person name="Han C."/>
            <person name="Tapia R."/>
            <person name="Land M."/>
            <person name="Hauser L."/>
            <person name="Markowitz V."/>
            <person name="Cheng J.-F."/>
            <person name="Hugenholtz P."/>
            <person name="Woyke T."/>
            <person name="Wu D."/>
            <person name="Tindall B."/>
            <person name="Pomrenke H.G."/>
            <person name="Brambilla E."/>
            <person name="Klenk H.-P."/>
            <person name="Eisen J.A."/>
        </authorList>
    </citation>
    <scope>NUCLEOTIDE SEQUENCE [LARGE SCALE GENOMIC DNA]</scope>
    <source>
        <strain evidence="3">DSM 16823 / RW262 / RW262</strain>
    </source>
</reference>
<protein>
    <recommendedName>
        <fullName evidence="4">YcxB-like protein domain-containing protein</fullName>
    </recommendedName>
</protein>
<accession>F2IGY7</accession>
<evidence type="ECO:0008006" key="4">
    <source>
        <dbReference type="Google" id="ProtNLM"/>
    </source>
</evidence>
<gene>
    <name evidence="2" type="ordered locus">Fluta_2788</name>
</gene>
<keyword evidence="1" id="KW-0472">Membrane</keyword>